<proteinExistence type="predicted"/>
<accession>A0A7C8I7S3</accession>
<evidence type="ECO:0000313" key="1">
    <source>
        <dbReference type="EMBL" id="KAF2866547.1"/>
    </source>
</evidence>
<name>A0A7C8I7S3_9PLEO</name>
<reference evidence="1 2" key="1">
    <citation type="submission" date="2020-01" db="EMBL/GenBank/DDBJ databases">
        <authorList>
            <consortium name="DOE Joint Genome Institute"/>
            <person name="Haridas S."/>
            <person name="Albert R."/>
            <person name="Binder M."/>
            <person name="Bloem J."/>
            <person name="Labutti K."/>
            <person name="Salamov A."/>
            <person name="Andreopoulos B."/>
            <person name="Baker S.E."/>
            <person name="Barry K."/>
            <person name="Bills G."/>
            <person name="Bluhm B.H."/>
            <person name="Cannon C."/>
            <person name="Castanera R."/>
            <person name="Culley D.E."/>
            <person name="Daum C."/>
            <person name="Ezra D."/>
            <person name="Gonzalez J.B."/>
            <person name="Henrissat B."/>
            <person name="Kuo A."/>
            <person name="Liang C."/>
            <person name="Lipzen A."/>
            <person name="Lutzoni F."/>
            <person name="Magnuson J."/>
            <person name="Mondo S."/>
            <person name="Nolan M."/>
            <person name="Ohm R."/>
            <person name="Pangilinan J."/>
            <person name="Park H.-J.H."/>
            <person name="Ramirez L."/>
            <person name="Alfaro M."/>
            <person name="Sun H."/>
            <person name="Tritt A."/>
            <person name="Yoshinaga Y."/>
            <person name="Zwiers L.-H.L."/>
            <person name="Turgeon B.G."/>
            <person name="Goodwin S.B."/>
            <person name="Spatafora J.W."/>
            <person name="Crous P.W."/>
            <person name="Grigoriev I.V."/>
        </authorList>
    </citation>
    <scope>NUCLEOTIDE SEQUENCE [LARGE SCALE GENOMIC DNA]</scope>
    <source>
        <strain evidence="1 2">CBS 611.86</strain>
    </source>
</reference>
<dbReference type="OrthoDB" id="191139at2759"/>
<dbReference type="AlphaFoldDB" id="A0A7C8I7S3"/>
<keyword evidence="2" id="KW-1185">Reference proteome</keyword>
<organism evidence="1 2">
    <name type="scientific">Massariosphaeria phaeospora</name>
    <dbReference type="NCBI Taxonomy" id="100035"/>
    <lineage>
        <taxon>Eukaryota</taxon>
        <taxon>Fungi</taxon>
        <taxon>Dikarya</taxon>
        <taxon>Ascomycota</taxon>
        <taxon>Pezizomycotina</taxon>
        <taxon>Dothideomycetes</taxon>
        <taxon>Pleosporomycetidae</taxon>
        <taxon>Pleosporales</taxon>
        <taxon>Pleosporales incertae sedis</taxon>
        <taxon>Massariosphaeria</taxon>
    </lineage>
</organism>
<dbReference type="Proteomes" id="UP000481861">
    <property type="component" value="Unassembled WGS sequence"/>
</dbReference>
<sequence>MPQYHTSGGSVAYPDSKSTYPAFPQVGFGKAIAIGLGTGLLGAAVMAGTAKVEQLFTNRPNSYVPGRTVSTHLGLSSTFGQHPDMMNQVHHYGMGILAGPVRAAMSYYGVIGPIASFAFALVRIAMDQVVELGAGVSALPWTWPINEQVVDMTHKSIYALVVGYMCDKLVRGVDWFNY</sequence>
<gene>
    <name evidence="1" type="ORF">BDV95DRAFT_202691</name>
</gene>
<comment type="caution">
    <text evidence="1">The sequence shown here is derived from an EMBL/GenBank/DDBJ whole genome shotgun (WGS) entry which is preliminary data.</text>
</comment>
<dbReference type="EMBL" id="JAADJZ010000027">
    <property type="protein sequence ID" value="KAF2866547.1"/>
    <property type="molecule type" value="Genomic_DNA"/>
</dbReference>
<evidence type="ECO:0000313" key="2">
    <source>
        <dbReference type="Proteomes" id="UP000481861"/>
    </source>
</evidence>
<protein>
    <submittedName>
        <fullName evidence="1">Uncharacterized protein</fullName>
    </submittedName>
</protein>